<reference evidence="2" key="1">
    <citation type="journal article" date="2021" name="Microb. Physiol.">
        <title>Proteogenomic Insights into the Physiology of Marine, Sulfate-Reducing, Filamentous Desulfonema limicola and Desulfonema magnum.</title>
        <authorList>
            <person name="Schnaars V."/>
            <person name="Wohlbrand L."/>
            <person name="Scheve S."/>
            <person name="Hinrichs C."/>
            <person name="Reinhardt R."/>
            <person name="Rabus R."/>
        </authorList>
    </citation>
    <scope>NUCLEOTIDE SEQUENCE</scope>
    <source>
        <strain evidence="2">4be13</strain>
    </source>
</reference>
<feature type="transmembrane region" description="Helical" evidence="1">
    <location>
        <begin position="113"/>
        <end position="134"/>
    </location>
</feature>
<organism evidence="2 3">
    <name type="scientific">Desulfonema magnum</name>
    <dbReference type="NCBI Taxonomy" id="45655"/>
    <lineage>
        <taxon>Bacteria</taxon>
        <taxon>Pseudomonadati</taxon>
        <taxon>Thermodesulfobacteriota</taxon>
        <taxon>Desulfobacteria</taxon>
        <taxon>Desulfobacterales</taxon>
        <taxon>Desulfococcaceae</taxon>
        <taxon>Desulfonema</taxon>
    </lineage>
</organism>
<keyword evidence="1" id="KW-0812">Transmembrane</keyword>
<name>A0A975C0A0_9BACT</name>
<feature type="transmembrane region" description="Helical" evidence="1">
    <location>
        <begin position="17"/>
        <end position="38"/>
    </location>
</feature>
<feature type="transmembrane region" description="Helical" evidence="1">
    <location>
        <begin position="58"/>
        <end position="78"/>
    </location>
</feature>
<gene>
    <name evidence="2" type="ORF">dnm_098180</name>
</gene>
<sequence>MNPPIIPADKKLRKQTIVALLICIPIGLFLIQSLSAYIEEFESLIATDIELATVKIKKLLTIITVINAIFSSALALHLSSLAIKILKSGCYPPPGMRVIKDTPLQIGKKAKNIGTALIFTALLILSTNIILWYVHVMLDQLISI</sequence>
<evidence type="ECO:0000256" key="1">
    <source>
        <dbReference type="SAM" id="Phobius"/>
    </source>
</evidence>
<dbReference type="KEGG" id="dmm:dnm_098180"/>
<dbReference type="RefSeq" id="WP_207680536.1">
    <property type="nucleotide sequence ID" value="NZ_CP061800.1"/>
</dbReference>
<evidence type="ECO:0000313" key="3">
    <source>
        <dbReference type="Proteomes" id="UP000663722"/>
    </source>
</evidence>
<keyword evidence="1" id="KW-1133">Transmembrane helix</keyword>
<dbReference type="Proteomes" id="UP000663722">
    <property type="component" value="Chromosome"/>
</dbReference>
<proteinExistence type="predicted"/>
<keyword evidence="3" id="KW-1185">Reference proteome</keyword>
<dbReference type="AlphaFoldDB" id="A0A975C0A0"/>
<keyword evidence="1" id="KW-0472">Membrane</keyword>
<accession>A0A975C0A0</accession>
<protein>
    <submittedName>
        <fullName evidence="2">Uncharacterized protein</fullName>
    </submittedName>
</protein>
<dbReference type="EMBL" id="CP061800">
    <property type="protein sequence ID" value="QTA93714.1"/>
    <property type="molecule type" value="Genomic_DNA"/>
</dbReference>
<evidence type="ECO:0000313" key="2">
    <source>
        <dbReference type="EMBL" id="QTA93714.1"/>
    </source>
</evidence>